<dbReference type="CDD" id="cd22160">
    <property type="entry name" value="F-box_AtFBL13-like"/>
    <property type="match status" value="1"/>
</dbReference>
<dbReference type="Gene3D" id="3.80.10.10">
    <property type="entry name" value="Ribonuclease Inhibitor"/>
    <property type="match status" value="1"/>
</dbReference>
<organism evidence="2 3">
    <name type="scientific">Helianthus annuus</name>
    <name type="common">Common sunflower</name>
    <dbReference type="NCBI Taxonomy" id="4232"/>
    <lineage>
        <taxon>Eukaryota</taxon>
        <taxon>Viridiplantae</taxon>
        <taxon>Streptophyta</taxon>
        <taxon>Embryophyta</taxon>
        <taxon>Tracheophyta</taxon>
        <taxon>Spermatophyta</taxon>
        <taxon>Magnoliopsida</taxon>
        <taxon>eudicotyledons</taxon>
        <taxon>Gunneridae</taxon>
        <taxon>Pentapetalae</taxon>
        <taxon>asterids</taxon>
        <taxon>campanulids</taxon>
        <taxon>Asterales</taxon>
        <taxon>Asteraceae</taxon>
        <taxon>Asteroideae</taxon>
        <taxon>Heliantheae alliance</taxon>
        <taxon>Heliantheae</taxon>
        <taxon>Helianthus</taxon>
    </lineage>
</organism>
<reference evidence="2" key="1">
    <citation type="journal article" date="2017" name="Nature">
        <title>The sunflower genome provides insights into oil metabolism, flowering and Asterid evolution.</title>
        <authorList>
            <person name="Badouin H."/>
            <person name="Gouzy J."/>
            <person name="Grassa C.J."/>
            <person name="Murat F."/>
            <person name="Staton S.E."/>
            <person name="Cottret L."/>
            <person name="Lelandais-Briere C."/>
            <person name="Owens G.L."/>
            <person name="Carrere S."/>
            <person name="Mayjonade B."/>
            <person name="Legrand L."/>
            <person name="Gill N."/>
            <person name="Kane N.C."/>
            <person name="Bowers J.E."/>
            <person name="Hubner S."/>
            <person name="Bellec A."/>
            <person name="Berard A."/>
            <person name="Berges H."/>
            <person name="Blanchet N."/>
            <person name="Boniface M.C."/>
            <person name="Brunel D."/>
            <person name="Catrice O."/>
            <person name="Chaidir N."/>
            <person name="Claudel C."/>
            <person name="Donnadieu C."/>
            <person name="Faraut T."/>
            <person name="Fievet G."/>
            <person name="Helmstetter N."/>
            <person name="King M."/>
            <person name="Knapp S.J."/>
            <person name="Lai Z."/>
            <person name="Le Paslier M.C."/>
            <person name="Lippi Y."/>
            <person name="Lorenzon L."/>
            <person name="Mandel J.R."/>
            <person name="Marage G."/>
            <person name="Marchand G."/>
            <person name="Marquand E."/>
            <person name="Bret-Mestries E."/>
            <person name="Morien E."/>
            <person name="Nambeesan S."/>
            <person name="Nguyen T."/>
            <person name="Pegot-Espagnet P."/>
            <person name="Pouilly N."/>
            <person name="Raftis F."/>
            <person name="Sallet E."/>
            <person name="Schiex T."/>
            <person name="Thomas J."/>
            <person name="Vandecasteele C."/>
            <person name="Vares D."/>
            <person name="Vear F."/>
            <person name="Vautrin S."/>
            <person name="Crespi M."/>
            <person name="Mangin B."/>
            <person name="Burke J.M."/>
            <person name="Salse J."/>
            <person name="Munos S."/>
            <person name="Vincourt P."/>
            <person name="Rieseberg L.H."/>
            <person name="Langlade N.B."/>
        </authorList>
    </citation>
    <scope>NUCLEOTIDE SEQUENCE</scope>
    <source>
        <tissue evidence="2">Leaves</tissue>
    </source>
</reference>
<evidence type="ECO:0000313" key="3">
    <source>
        <dbReference type="Proteomes" id="UP000215914"/>
    </source>
</evidence>
<sequence length="555" mass="63834">MGSRCERKRMNVEGDRLSSLPDDIIHRILSFVSTKHVVETSVLSSRWRYIWTSMPSLNFSTKDFHTVPKFSEFVKHVLSGRNNQMEVFSIELTFHGKVSLKRILNYILNYTLSHNVQKLSVTCLLGKIEVPLSLFSSPSLKHLTLSGFTFEISVTTLSTWELPTLATLNLHFVTFYEENSQNTDKCVGLFSNFANLKNLTLDNCRMIGALDRFNICHPGLCSLTLEHVCGGGNVVTPQLKNLTVNHWRGKHLISAPNLSSLHYKDCYYKRYNFYDDGYSSLKLSTDLLHLEKADICVKYSKEDKASAHEIVRLLQQMRSVKFLTLNLELVRLLCVYVEVISHEPSPFANLTSLKIYPSFVNLEDQTQRKVFVSTEVKRFLLDSSQRATFTLVSHEEIKAMKNVASAQNLMRELEVLLDQWKEDSEANTAHMESHMATVHEQVEVDDQIDMKTKWRFRERMTHIESYWECLNKQVQRGNKKVLLLQKIEGVLTKLPASHRDKLQPRFSGLCGEAETIMDGVMDRMKILFDKRPSHSNIYFHEPVASRSLALQIVSS</sequence>
<dbReference type="InterPro" id="IPR032675">
    <property type="entry name" value="LRR_dom_sf"/>
</dbReference>
<dbReference type="AlphaFoldDB" id="A0A9K3DH13"/>
<dbReference type="InterPro" id="IPR053781">
    <property type="entry name" value="F-box_AtFBL13-like"/>
</dbReference>
<gene>
    <name evidence="2" type="ORF">HanXRQr2_Chr17g0783161</name>
</gene>
<feature type="domain" description="F-box" evidence="1">
    <location>
        <begin position="14"/>
        <end position="62"/>
    </location>
</feature>
<dbReference type="InterPro" id="IPR001810">
    <property type="entry name" value="F-box_dom"/>
</dbReference>
<dbReference type="Pfam" id="PF00646">
    <property type="entry name" value="F-box"/>
    <property type="match status" value="1"/>
</dbReference>
<dbReference type="SUPFAM" id="SSF52047">
    <property type="entry name" value="RNI-like"/>
    <property type="match status" value="1"/>
</dbReference>
<dbReference type="PROSITE" id="PS50181">
    <property type="entry name" value="FBOX"/>
    <property type="match status" value="1"/>
</dbReference>
<evidence type="ECO:0000259" key="1">
    <source>
        <dbReference type="PROSITE" id="PS50181"/>
    </source>
</evidence>
<dbReference type="PANTHER" id="PTHR34223">
    <property type="entry name" value="OS11G0201299 PROTEIN"/>
    <property type="match status" value="1"/>
</dbReference>
<dbReference type="SMART" id="SM00256">
    <property type="entry name" value="FBOX"/>
    <property type="match status" value="1"/>
</dbReference>
<dbReference type="Gramene" id="mRNA:HanXRQr2_Chr17g0783161">
    <property type="protein sequence ID" value="mRNA:HanXRQr2_Chr17g0783161"/>
    <property type="gene ID" value="HanXRQr2_Chr17g0783161"/>
</dbReference>
<accession>A0A9K3DH13</accession>
<dbReference type="InterPro" id="IPR053197">
    <property type="entry name" value="F-box_SCFL_complex_component"/>
</dbReference>
<dbReference type="PANTHER" id="PTHR34223:SF101">
    <property type="entry name" value="F-BOX DOMAIN-CONTAINING PROTEIN"/>
    <property type="match status" value="1"/>
</dbReference>
<protein>
    <submittedName>
        <fullName evidence="2">F-box domain, leucine-rich repeat domain superfamily, F-box-like domain superfamily</fullName>
    </submittedName>
</protein>
<dbReference type="SUPFAM" id="SSF81383">
    <property type="entry name" value="F-box domain"/>
    <property type="match status" value="1"/>
</dbReference>
<dbReference type="Proteomes" id="UP000215914">
    <property type="component" value="Unassembled WGS sequence"/>
</dbReference>
<dbReference type="OrthoDB" id="1848700at2759"/>
<dbReference type="EMBL" id="MNCJ02000332">
    <property type="protein sequence ID" value="KAF5753711.1"/>
    <property type="molecule type" value="Genomic_DNA"/>
</dbReference>
<dbReference type="Gene3D" id="1.20.1280.50">
    <property type="match status" value="1"/>
</dbReference>
<comment type="caution">
    <text evidence="2">The sequence shown here is derived from an EMBL/GenBank/DDBJ whole genome shotgun (WGS) entry which is preliminary data.</text>
</comment>
<name>A0A9K3DH13_HELAN</name>
<evidence type="ECO:0000313" key="2">
    <source>
        <dbReference type="EMBL" id="KAF5753711.1"/>
    </source>
</evidence>
<dbReference type="InterPro" id="IPR036047">
    <property type="entry name" value="F-box-like_dom_sf"/>
</dbReference>
<keyword evidence="3" id="KW-1185">Reference proteome</keyword>
<proteinExistence type="predicted"/>
<reference evidence="2" key="2">
    <citation type="submission" date="2020-06" db="EMBL/GenBank/DDBJ databases">
        <title>Helianthus annuus Genome sequencing and assembly Release 2.</title>
        <authorList>
            <person name="Gouzy J."/>
            <person name="Langlade N."/>
            <person name="Munos S."/>
        </authorList>
    </citation>
    <scope>NUCLEOTIDE SEQUENCE</scope>
    <source>
        <tissue evidence="2">Leaves</tissue>
    </source>
</reference>